<dbReference type="GO" id="GO:0006310">
    <property type="term" value="P:DNA recombination"/>
    <property type="evidence" value="ECO:0007669"/>
    <property type="project" value="UniProtKB-KW"/>
</dbReference>
<accession>A0A347WK87</accession>
<dbReference type="RefSeq" id="WP_118990405.1">
    <property type="nucleotide sequence ID" value="NZ_CP023434.1"/>
</dbReference>
<feature type="domain" description="Core-binding (CB)" evidence="4">
    <location>
        <begin position="1"/>
        <end position="74"/>
    </location>
</feature>
<dbReference type="InterPro" id="IPR010998">
    <property type="entry name" value="Integrase_recombinase_N"/>
</dbReference>
<keyword evidence="6" id="KW-1185">Reference proteome</keyword>
<dbReference type="PROSITE" id="PS51900">
    <property type="entry name" value="CB"/>
    <property type="match status" value="1"/>
</dbReference>
<dbReference type="GO" id="GO:0003677">
    <property type="term" value="F:DNA binding"/>
    <property type="evidence" value="ECO:0007669"/>
    <property type="project" value="UniProtKB-UniRule"/>
</dbReference>
<evidence type="ECO:0000256" key="2">
    <source>
        <dbReference type="ARBA" id="ARBA00023172"/>
    </source>
</evidence>
<dbReference type="AlphaFoldDB" id="A0A347WK87"/>
<evidence type="ECO:0000256" key="3">
    <source>
        <dbReference type="PROSITE-ProRule" id="PRU01248"/>
    </source>
</evidence>
<dbReference type="Gene3D" id="1.10.443.10">
    <property type="entry name" value="Intergrase catalytic core"/>
    <property type="match status" value="1"/>
</dbReference>
<evidence type="ECO:0000256" key="1">
    <source>
        <dbReference type="ARBA" id="ARBA00023125"/>
    </source>
</evidence>
<dbReference type="Gene3D" id="1.10.150.130">
    <property type="match status" value="1"/>
</dbReference>
<dbReference type="InterPro" id="IPR044068">
    <property type="entry name" value="CB"/>
</dbReference>
<evidence type="ECO:0000313" key="6">
    <source>
        <dbReference type="Proteomes" id="UP000263232"/>
    </source>
</evidence>
<reference evidence="5 6" key="1">
    <citation type="submission" date="2017-09" db="EMBL/GenBank/DDBJ databases">
        <title>Complete genome sequence of Oxytococcus suis strain ZY16052.</title>
        <authorList>
            <person name="Li F."/>
        </authorList>
    </citation>
    <scope>NUCLEOTIDE SEQUENCE [LARGE SCALE GENOMIC DNA]</scope>
    <source>
        <strain evidence="5 6">ZY16052</strain>
    </source>
</reference>
<dbReference type="InterPro" id="IPR011010">
    <property type="entry name" value="DNA_brk_join_enz"/>
</dbReference>
<sequence length="319" mass="38100">MLTDYYNYMIKNNYSKHTIRLYTRVAKEFIETDHNLPIRKRLHKLFSRWINKNISNRSINAMKSALKNFIKYLGLYHDRQILKGLDYIHHNYCYYLPKKPNGKHAEILRRLSKDIDDDLTSIIVYLISYHGLKGSTISSIKVSNFNKKESYLMINYPYSQVRIDFKGELRNKINRLIIRKESNEPLFSKKGKAISSDQIWYLFKKLNIEHNIHITPRLARNQFIIDFLDRSKNILAVRDYVGITDIKRVTEFMPFTPGYVHSVKEKVNLMRVNSRLSTKTFKIKENNENVKEKKPYQTKVRHCIIINRGKKRFDTFPLK</sequence>
<evidence type="ECO:0000259" key="4">
    <source>
        <dbReference type="PROSITE" id="PS51900"/>
    </source>
</evidence>
<dbReference type="SUPFAM" id="SSF56349">
    <property type="entry name" value="DNA breaking-rejoining enzymes"/>
    <property type="match status" value="1"/>
</dbReference>
<dbReference type="KEGG" id="abae:CL176_05490"/>
<keyword evidence="2" id="KW-0233">DNA recombination</keyword>
<proteinExistence type="predicted"/>
<dbReference type="GO" id="GO:0015074">
    <property type="term" value="P:DNA integration"/>
    <property type="evidence" value="ECO:0007669"/>
    <property type="project" value="InterPro"/>
</dbReference>
<dbReference type="EMBL" id="CP023434">
    <property type="protein sequence ID" value="AXY25494.1"/>
    <property type="molecule type" value="Genomic_DNA"/>
</dbReference>
<organism evidence="5 6">
    <name type="scientific">Suicoccus acidiformans</name>
    <dbReference type="NCBI Taxonomy" id="2036206"/>
    <lineage>
        <taxon>Bacteria</taxon>
        <taxon>Bacillati</taxon>
        <taxon>Bacillota</taxon>
        <taxon>Bacilli</taxon>
        <taxon>Lactobacillales</taxon>
        <taxon>Aerococcaceae</taxon>
        <taxon>Suicoccus</taxon>
    </lineage>
</organism>
<dbReference type="Proteomes" id="UP000263232">
    <property type="component" value="Chromosome"/>
</dbReference>
<dbReference type="OrthoDB" id="9819472at2"/>
<evidence type="ECO:0000313" key="5">
    <source>
        <dbReference type="EMBL" id="AXY25494.1"/>
    </source>
</evidence>
<name>A0A347WK87_9LACT</name>
<protein>
    <recommendedName>
        <fullName evidence="4">Core-binding (CB) domain-containing protein</fullName>
    </recommendedName>
</protein>
<keyword evidence="1 3" id="KW-0238">DNA-binding</keyword>
<dbReference type="InterPro" id="IPR013762">
    <property type="entry name" value="Integrase-like_cat_sf"/>
</dbReference>
<gene>
    <name evidence="5" type="ORF">CL176_05490</name>
</gene>